<name>Q0FXU3_9HYPH</name>
<reference evidence="1 2" key="1">
    <citation type="journal article" date="2010" name="J. Bacteriol.">
        <title>Genome sequence of Fulvimarina pelagi HTCC2506T, a Mn(II)-oxidizing alphaproteobacterium possessing an aerobic anoxygenic photosynthetic gene cluster and Xanthorhodopsin.</title>
        <authorList>
            <person name="Kang I."/>
            <person name="Oh H.M."/>
            <person name="Lim S.I."/>
            <person name="Ferriera S."/>
            <person name="Giovannoni S.J."/>
            <person name="Cho J.C."/>
        </authorList>
    </citation>
    <scope>NUCLEOTIDE SEQUENCE [LARGE SCALE GENOMIC DNA]</scope>
    <source>
        <strain evidence="1 2">HTCC2506</strain>
    </source>
</reference>
<dbReference type="Proteomes" id="UP000004310">
    <property type="component" value="Unassembled WGS sequence"/>
</dbReference>
<dbReference type="EMBL" id="AATP01000012">
    <property type="protein sequence ID" value="EAU39790.1"/>
    <property type="molecule type" value="Genomic_DNA"/>
</dbReference>
<evidence type="ECO:0000313" key="1">
    <source>
        <dbReference type="EMBL" id="EAU39790.1"/>
    </source>
</evidence>
<protein>
    <submittedName>
        <fullName evidence="1">Uncharacterized protein</fullName>
    </submittedName>
</protein>
<organism evidence="1 2">
    <name type="scientific">Fulvimarina pelagi HTCC2506</name>
    <dbReference type="NCBI Taxonomy" id="314231"/>
    <lineage>
        <taxon>Bacteria</taxon>
        <taxon>Pseudomonadati</taxon>
        <taxon>Pseudomonadota</taxon>
        <taxon>Alphaproteobacteria</taxon>
        <taxon>Hyphomicrobiales</taxon>
        <taxon>Aurantimonadaceae</taxon>
        <taxon>Fulvimarina</taxon>
    </lineage>
</organism>
<proteinExistence type="predicted"/>
<comment type="caution">
    <text evidence="1">The sequence shown here is derived from an EMBL/GenBank/DDBJ whole genome shotgun (WGS) entry which is preliminary data.</text>
</comment>
<dbReference type="HOGENOM" id="CLU_3043707_0_0_5"/>
<sequence length="54" mass="5819">MGMAVAVLIVRIPMAMMVTMAMGMPGTMIVSAEAEPFFNLSEHRFGLTDISRAS</sequence>
<accession>Q0FXU3</accession>
<keyword evidence="2" id="KW-1185">Reference proteome</keyword>
<gene>
    <name evidence="1" type="ORF">FP2506_00210</name>
</gene>
<evidence type="ECO:0000313" key="2">
    <source>
        <dbReference type="Proteomes" id="UP000004310"/>
    </source>
</evidence>
<dbReference type="AlphaFoldDB" id="Q0FXU3"/>